<dbReference type="InterPro" id="IPR006597">
    <property type="entry name" value="Sel1-like"/>
</dbReference>
<dbReference type="PANTHER" id="PTHR43628">
    <property type="entry name" value="ACTIVATOR OF C KINASE PROTEIN 1-RELATED"/>
    <property type="match status" value="1"/>
</dbReference>
<name>A0A4R3Y8T9_9PROT</name>
<dbReference type="SMART" id="SM00671">
    <property type="entry name" value="SEL1"/>
    <property type="match status" value="2"/>
</dbReference>
<organism evidence="1 2">
    <name type="scientific">Sulfurirhabdus autotrophica</name>
    <dbReference type="NCBI Taxonomy" id="1706046"/>
    <lineage>
        <taxon>Bacteria</taxon>
        <taxon>Pseudomonadati</taxon>
        <taxon>Pseudomonadota</taxon>
        <taxon>Betaproteobacteria</taxon>
        <taxon>Nitrosomonadales</taxon>
        <taxon>Sulfuricellaceae</taxon>
        <taxon>Sulfurirhabdus</taxon>
    </lineage>
</organism>
<evidence type="ECO:0000313" key="2">
    <source>
        <dbReference type="Proteomes" id="UP000295367"/>
    </source>
</evidence>
<dbReference type="InterPro" id="IPR011990">
    <property type="entry name" value="TPR-like_helical_dom_sf"/>
</dbReference>
<gene>
    <name evidence="1" type="ORF">EDC63_10449</name>
</gene>
<dbReference type="AlphaFoldDB" id="A0A4R3Y8T9"/>
<proteinExistence type="predicted"/>
<dbReference type="InterPro" id="IPR052945">
    <property type="entry name" value="Mitotic_Regulator"/>
</dbReference>
<dbReference type="PANTHER" id="PTHR43628:SF1">
    <property type="entry name" value="CHITIN SYNTHASE REGULATORY FACTOR 2-RELATED"/>
    <property type="match status" value="1"/>
</dbReference>
<dbReference type="Gene3D" id="1.25.40.10">
    <property type="entry name" value="Tetratricopeptide repeat domain"/>
    <property type="match status" value="1"/>
</dbReference>
<sequence>MGWMSGHYKDAIETARPHAESGKPWAQLRFGIMYENGWGVEKSIPKAVEWYQKAALQKASGGWAEGQMVGTVGPNGYLNQNSDARIAQYNLANIYLKGIGIEKNLEQAYLNIRAVIDETKGYAIFFCCEFAGGRSFSPQQLSETYSEVLKEMSEEQKNKAEELYLKNRKSFEK</sequence>
<dbReference type="EMBL" id="SMCO01000004">
    <property type="protein sequence ID" value="TCV88092.1"/>
    <property type="molecule type" value="Genomic_DNA"/>
</dbReference>
<dbReference type="SUPFAM" id="SSF81901">
    <property type="entry name" value="HCP-like"/>
    <property type="match status" value="1"/>
</dbReference>
<dbReference type="OrthoDB" id="5365194at2"/>
<evidence type="ECO:0000313" key="1">
    <source>
        <dbReference type="EMBL" id="TCV88092.1"/>
    </source>
</evidence>
<dbReference type="RefSeq" id="WP_124945729.1">
    <property type="nucleotide sequence ID" value="NZ_BHVT01000019.1"/>
</dbReference>
<dbReference type="Proteomes" id="UP000295367">
    <property type="component" value="Unassembled WGS sequence"/>
</dbReference>
<accession>A0A4R3Y8T9</accession>
<comment type="caution">
    <text evidence="1">The sequence shown here is derived from an EMBL/GenBank/DDBJ whole genome shotgun (WGS) entry which is preliminary data.</text>
</comment>
<protein>
    <submittedName>
        <fullName evidence="1">Sel1 repeat-containing protein</fullName>
    </submittedName>
</protein>
<dbReference type="Pfam" id="PF08238">
    <property type="entry name" value="Sel1"/>
    <property type="match status" value="2"/>
</dbReference>
<keyword evidence="2" id="KW-1185">Reference proteome</keyword>
<reference evidence="1 2" key="1">
    <citation type="submission" date="2019-03" db="EMBL/GenBank/DDBJ databases">
        <title>Genomic Encyclopedia of Type Strains, Phase IV (KMG-IV): sequencing the most valuable type-strain genomes for metagenomic binning, comparative biology and taxonomic classification.</title>
        <authorList>
            <person name="Goeker M."/>
        </authorList>
    </citation>
    <scope>NUCLEOTIDE SEQUENCE [LARGE SCALE GENOMIC DNA]</scope>
    <source>
        <strain evidence="1 2">DSM 100309</strain>
    </source>
</reference>